<comment type="caution">
    <text evidence="1">The sequence shown here is derived from an EMBL/GenBank/DDBJ whole genome shotgun (WGS) entry which is preliminary data.</text>
</comment>
<reference evidence="1 2" key="1">
    <citation type="submission" date="2019-10" db="EMBL/GenBank/DDBJ databases">
        <title>Assembly and Annotation for the nematode Trichostrongylus colubriformis.</title>
        <authorList>
            <person name="Martin J."/>
        </authorList>
    </citation>
    <scope>NUCLEOTIDE SEQUENCE [LARGE SCALE GENOMIC DNA]</scope>
    <source>
        <strain evidence="1">G859</strain>
        <tissue evidence="1">Whole worm</tissue>
    </source>
</reference>
<evidence type="ECO:0000313" key="1">
    <source>
        <dbReference type="EMBL" id="KAK5971984.1"/>
    </source>
</evidence>
<dbReference type="Proteomes" id="UP001331761">
    <property type="component" value="Unassembled WGS sequence"/>
</dbReference>
<accession>A0AAN8IEU7</accession>
<protein>
    <submittedName>
        <fullName evidence="1">Uncharacterized protein</fullName>
    </submittedName>
</protein>
<dbReference type="EMBL" id="WIXE01017146">
    <property type="protein sequence ID" value="KAK5971984.1"/>
    <property type="molecule type" value="Genomic_DNA"/>
</dbReference>
<organism evidence="1 2">
    <name type="scientific">Trichostrongylus colubriformis</name>
    <name type="common">Black scour worm</name>
    <dbReference type="NCBI Taxonomy" id="6319"/>
    <lineage>
        <taxon>Eukaryota</taxon>
        <taxon>Metazoa</taxon>
        <taxon>Ecdysozoa</taxon>
        <taxon>Nematoda</taxon>
        <taxon>Chromadorea</taxon>
        <taxon>Rhabditida</taxon>
        <taxon>Rhabditina</taxon>
        <taxon>Rhabditomorpha</taxon>
        <taxon>Strongyloidea</taxon>
        <taxon>Trichostrongylidae</taxon>
        <taxon>Trichostrongylus</taxon>
    </lineage>
</organism>
<evidence type="ECO:0000313" key="2">
    <source>
        <dbReference type="Proteomes" id="UP001331761"/>
    </source>
</evidence>
<sequence>MVTRETPVSNQMIRSLCGCRTNRVDDKDDIVVGDFRDTVFVYTSSKVVSRSLIGALLSSLEKTNLKMVQAVMLVPSPDIVKKSSILKKIGRHTQSQKDVCLISLWRGDDSFKHVQNAVSRFCKEYAFVQG</sequence>
<feature type="non-terminal residue" evidence="1">
    <location>
        <position position="130"/>
    </location>
</feature>
<dbReference type="AlphaFoldDB" id="A0AAN8IEU7"/>
<keyword evidence="2" id="KW-1185">Reference proteome</keyword>
<gene>
    <name evidence="1" type="ORF">GCK32_020284</name>
</gene>
<proteinExistence type="predicted"/>
<name>A0AAN8IEU7_TRICO</name>